<proteinExistence type="predicted"/>
<evidence type="ECO:0000256" key="5">
    <source>
        <dbReference type="ARBA" id="ARBA00023014"/>
    </source>
</evidence>
<dbReference type="InterPro" id="IPR006058">
    <property type="entry name" value="2Fe2S_fd_BS"/>
</dbReference>
<evidence type="ECO:0000259" key="6">
    <source>
        <dbReference type="PROSITE" id="PS51085"/>
    </source>
</evidence>
<dbReference type="SUPFAM" id="SSF47741">
    <property type="entry name" value="CO dehydrogenase ISP C-domain like"/>
    <property type="match status" value="1"/>
</dbReference>
<protein>
    <submittedName>
        <fullName evidence="7">(2Fe-2S)-binding protein</fullName>
    </submittedName>
</protein>
<dbReference type="InterPro" id="IPR036884">
    <property type="entry name" value="2Fe-2S-bd_dom_sf"/>
</dbReference>
<evidence type="ECO:0000256" key="2">
    <source>
        <dbReference type="ARBA" id="ARBA00022723"/>
    </source>
</evidence>
<keyword evidence="5" id="KW-0411">Iron-sulfur</keyword>
<evidence type="ECO:0000256" key="4">
    <source>
        <dbReference type="ARBA" id="ARBA00023004"/>
    </source>
</evidence>
<accession>A0A7V2ZI81</accession>
<evidence type="ECO:0000256" key="3">
    <source>
        <dbReference type="ARBA" id="ARBA00023002"/>
    </source>
</evidence>
<dbReference type="GO" id="GO:0051537">
    <property type="term" value="F:2 iron, 2 sulfur cluster binding"/>
    <property type="evidence" value="ECO:0007669"/>
    <property type="project" value="UniProtKB-KW"/>
</dbReference>
<dbReference type="PANTHER" id="PTHR44379:SF2">
    <property type="entry name" value="BLR6218 PROTEIN"/>
    <property type="match status" value="1"/>
</dbReference>
<dbReference type="Gene3D" id="3.10.20.30">
    <property type="match status" value="1"/>
</dbReference>
<dbReference type="Pfam" id="PF00111">
    <property type="entry name" value="Fer2"/>
    <property type="match status" value="1"/>
</dbReference>
<dbReference type="InterPro" id="IPR051452">
    <property type="entry name" value="Diverse_Oxidoreductases"/>
</dbReference>
<feature type="domain" description="2Fe-2S ferredoxin-type" evidence="6">
    <location>
        <begin position="2"/>
        <end position="78"/>
    </location>
</feature>
<reference evidence="7" key="1">
    <citation type="journal article" date="2020" name="mSystems">
        <title>Genome- and Community-Level Interaction Insights into Carbon Utilization and Element Cycling Functions of Hydrothermarchaeota in Hydrothermal Sediment.</title>
        <authorList>
            <person name="Zhou Z."/>
            <person name="Liu Y."/>
            <person name="Xu W."/>
            <person name="Pan J."/>
            <person name="Luo Z.H."/>
            <person name="Li M."/>
        </authorList>
    </citation>
    <scope>NUCLEOTIDE SEQUENCE [LARGE SCALE GENOMIC DNA]</scope>
    <source>
        <strain evidence="7">SpSt-479</strain>
    </source>
</reference>
<organism evidence="7">
    <name type="scientific">Ignavibacterium album</name>
    <dbReference type="NCBI Taxonomy" id="591197"/>
    <lineage>
        <taxon>Bacteria</taxon>
        <taxon>Pseudomonadati</taxon>
        <taxon>Ignavibacteriota</taxon>
        <taxon>Ignavibacteria</taxon>
        <taxon>Ignavibacteriales</taxon>
        <taxon>Ignavibacteriaceae</taxon>
        <taxon>Ignavibacterium</taxon>
    </lineage>
</organism>
<keyword evidence="2" id="KW-0479">Metal-binding</keyword>
<dbReference type="PROSITE" id="PS51085">
    <property type="entry name" value="2FE2S_FER_2"/>
    <property type="match status" value="1"/>
</dbReference>
<comment type="caution">
    <text evidence="7">The sequence shown here is derived from an EMBL/GenBank/DDBJ whole genome shotgun (WGS) entry which is preliminary data.</text>
</comment>
<keyword evidence="1" id="KW-0001">2Fe-2S</keyword>
<sequence length="150" mass="16517">MAKINLVVNKKNYSVDVDPDTPLLWVLRDNLGLTGTKYGCGEGICGSCTVHIDGNAERSCLLSVKDVEGSEVITIEGLAENPEHPIFKTWIDLEVSQCGYCQPGQIMTLAAMLNKNASKAEIEREMSTVLCRCGTYHRIKKAVDKLVEEK</sequence>
<dbReference type="SUPFAM" id="SSF54292">
    <property type="entry name" value="2Fe-2S ferredoxin-like"/>
    <property type="match status" value="1"/>
</dbReference>
<dbReference type="GO" id="GO:0046872">
    <property type="term" value="F:metal ion binding"/>
    <property type="evidence" value="ECO:0007669"/>
    <property type="project" value="UniProtKB-KW"/>
</dbReference>
<dbReference type="InterPro" id="IPR036010">
    <property type="entry name" value="2Fe-2S_ferredoxin-like_sf"/>
</dbReference>
<dbReference type="FunFam" id="3.10.20.30:FF:000020">
    <property type="entry name" value="Xanthine dehydrogenase iron-sulfur subunit"/>
    <property type="match status" value="1"/>
</dbReference>
<evidence type="ECO:0000313" key="7">
    <source>
        <dbReference type="EMBL" id="HFI90375.1"/>
    </source>
</evidence>
<keyword evidence="4" id="KW-0408">Iron</keyword>
<keyword evidence="3" id="KW-0560">Oxidoreductase</keyword>
<dbReference type="InterPro" id="IPR012675">
    <property type="entry name" value="Beta-grasp_dom_sf"/>
</dbReference>
<name>A0A7V2ZI81_9BACT</name>
<evidence type="ECO:0000256" key="1">
    <source>
        <dbReference type="ARBA" id="ARBA00022714"/>
    </source>
</evidence>
<dbReference type="PROSITE" id="PS00197">
    <property type="entry name" value="2FE2S_FER_1"/>
    <property type="match status" value="1"/>
</dbReference>
<dbReference type="InterPro" id="IPR001041">
    <property type="entry name" value="2Fe-2S_ferredoxin-type"/>
</dbReference>
<dbReference type="EMBL" id="DSUJ01000008">
    <property type="protein sequence ID" value="HFI90375.1"/>
    <property type="molecule type" value="Genomic_DNA"/>
</dbReference>
<dbReference type="CDD" id="cd00207">
    <property type="entry name" value="fer2"/>
    <property type="match status" value="1"/>
</dbReference>
<dbReference type="PANTHER" id="PTHR44379">
    <property type="entry name" value="OXIDOREDUCTASE WITH IRON-SULFUR SUBUNIT"/>
    <property type="match status" value="1"/>
</dbReference>
<gene>
    <name evidence="7" type="ORF">ENS31_02465</name>
</gene>
<dbReference type="Pfam" id="PF01799">
    <property type="entry name" value="Fer2_2"/>
    <property type="match status" value="1"/>
</dbReference>
<dbReference type="GO" id="GO:0016491">
    <property type="term" value="F:oxidoreductase activity"/>
    <property type="evidence" value="ECO:0007669"/>
    <property type="project" value="UniProtKB-KW"/>
</dbReference>
<dbReference type="Gene3D" id="1.10.150.120">
    <property type="entry name" value="[2Fe-2S]-binding domain"/>
    <property type="match status" value="1"/>
</dbReference>
<dbReference type="InterPro" id="IPR002888">
    <property type="entry name" value="2Fe-2S-bd"/>
</dbReference>
<dbReference type="AlphaFoldDB" id="A0A7V2ZI81"/>